<feature type="non-terminal residue" evidence="3">
    <location>
        <position position="240"/>
    </location>
</feature>
<name>A0A5D8YNC1_9GAMM</name>
<dbReference type="Gene3D" id="6.10.250.3150">
    <property type="match status" value="1"/>
</dbReference>
<keyword evidence="4" id="KW-1185">Reference proteome</keyword>
<dbReference type="Proteomes" id="UP000323164">
    <property type="component" value="Unassembled WGS sequence"/>
</dbReference>
<feature type="chain" id="PRO_5022672053" evidence="2">
    <location>
        <begin position="19"/>
        <end position="240"/>
    </location>
</feature>
<proteinExistence type="predicted"/>
<reference evidence="3 4" key="1">
    <citation type="submission" date="2019-08" db="EMBL/GenBank/DDBJ databases">
        <title>Draft genome sequence of Lysobacter sp. UKS-15.</title>
        <authorList>
            <person name="Im W.-T."/>
        </authorList>
    </citation>
    <scope>NUCLEOTIDE SEQUENCE [LARGE SCALE GENOMIC DNA]</scope>
    <source>
        <strain evidence="3 4">UKS-15</strain>
    </source>
</reference>
<evidence type="ECO:0000256" key="2">
    <source>
        <dbReference type="SAM" id="SignalP"/>
    </source>
</evidence>
<evidence type="ECO:0000313" key="4">
    <source>
        <dbReference type="Proteomes" id="UP000323164"/>
    </source>
</evidence>
<organism evidence="3 4">
    <name type="scientific">Cognatilysobacter lacus</name>
    <dbReference type="NCBI Taxonomy" id="1643323"/>
    <lineage>
        <taxon>Bacteria</taxon>
        <taxon>Pseudomonadati</taxon>
        <taxon>Pseudomonadota</taxon>
        <taxon>Gammaproteobacteria</taxon>
        <taxon>Lysobacterales</taxon>
        <taxon>Lysobacteraceae</taxon>
        <taxon>Cognatilysobacter</taxon>
    </lineage>
</organism>
<protein>
    <submittedName>
        <fullName evidence="3">Peptidase M23</fullName>
    </submittedName>
</protein>
<feature type="signal peptide" evidence="2">
    <location>
        <begin position="1"/>
        <end position="18"/>
    </location>
</feature>
<keyword evidence="2" id="KW-0732">Signal</keyword>
<dbReference type="RefSeq" id="WP_425481648.1">
    <property type="nucleotide sequence ID" value="NZ_VTRV01000187.1"/>
</dbReference>
<evidence type="ECO:0000256" key="1">
    <source>
        <dbReference type="SAM" id="MobiDB-lite"/>
    </source>
</evidence>
<dbReference type="EMBL" id="VTRV01000187">
    <property type="protein sequence ID" value="TZF84338.1"/>
    <property type="molecule type" value="Genomic_DNA"/>
</dbReference>
<gene>
    <name evidence="3" type="ORF">FW784_12740</name>
</gene>
<feature type="compositionally biased region" description="Polar residues" evidence="1">
    <location>
        <begin position="66"/>
        <end position="85"/>
    </location>
</feature>
<feature type="compositionally biased region" description="Polar residues" evidence="1">
    <location>
        <begin position="50"/>
        <end position="59"/>
    </location>
</feature>
<feature type="region of interest" description="Disordered" evidence="1">
    <location>
        <begin position="45"/>
        <end position="85"/>
    </location>
</feature>
<evidence type="ECO:0000313" key="3">
    <source>
        <dbReference type="EMBL" id="TZF84338.1"/>
    </source>
</evidence>
<dbReference type="AlphaFoldDB" id="A0A5D8YNC1"/>
<comment type="caution">
    <text evidence="3">The sequence shown here is derived from an EMBL/GenBank/DDBJ whole genome shotgun (WGS) entry which is preliminary data.</text>
</comment>
<accession>A0A5D8YNC1</accession>
<sequence length="240" mass="26792">MRTHSALLVLALSVPVLAAAAQDTRGTEKKLQQIKRELKGVAQERRQIETQRGSASQQLRAADEQVGQTDRSLQQTQSKIQTEKSSLSQLRVRQARMRDTLKGARVELAMLLRAADRQGPAGPLKSLLARDRVEDTQRLLTYHAYLEKARAARIRDLTAKLAELDRVEAEIAHRTGELTTAQRAQAAQLAQLQRDREQRAVLVAQLDAKYKDRAAREQALGRDAKALEQLLAKLRIAAAK</sequence>